<name>A0A7X0XCY8_9LIST</name>
<organism evidence="1 2">
    <name type="scientific">Listeria booriae</name>
    <dbReference type="NCBI Taxonomy" id="1552123"/>
    <lineage>
        <taxon>Bacteria</taxon>
        <taxon>Bacillati</taxon>
        <taxon>Bacillota</taxon>
        <taxon>Bacilli</taxon>
        <taxon>Bacillales</taxon>
        <taxon>Listeriaceae</taxon>
        <taxon>Listeria</taxon>
    </lineage>
</organism>
<protein>
    <submittedName>
        <fullName evidence="1">Uncharacterized protein</fullName>
    </submittedName>
</protein>
<evidence type="ECO:0000313" key="2">
    <source>
        <dbReference type="Proteomes" id="UP000533953"/>
    </source>
</evidence>
<dbReference type="RefSeq" id="WP_185417422.1">
    <property type="nucleotide sequence ID" value="NZ_JAASTX010000009.1"/>
</dbReference>
<sequence>MPEENKSIHEQIVDKRKETILSAFKFADERLKAQTTKDNPEMVRAISELLKIIL</sequence>
<dbReference type="AlphaFoldDB" id="A0A7X0XCY8"/>
<gene>
    <name evidence="1" type="ORF">HCI99_08750</name>
</gene>
<accession>A0A7X0XCY8</accession>
<comment type="caution">
    <text evidence="1">The sequence shown here is derived from an EMBL/GenBank/DDBJ whole genome shotgun (WGS) entry which is preliminary data.</text>
</comment>
<dbReference type="Proteomes" id="UP000533953">
    <property type="component" value="Unassembled WGS sequence"/>
</dbReference>
<reference evidence="1 2" key="1">
    <citation type="submission" date="2020-03" db="EMBL/GenBank/DDBJ databases">
        <title>Soil Listeria distribution.</title>
        <authorList>
            <person name="Liao J."/>
            <person name="Wiedmann M."/>
        </authorList>
    </citation>
    <scope>NUCLEOTIDE SEQUENCE [LARGE SCALE GENOMIC DNA]</scope>
    <source>
        <strain evidence="1 2">FSL L7-1547</strain>
    </source>
</reference>
<dbReference type="EMBL" id="JAASTX010000009">
    <property type="protein sequence ID" value="MBC1491919.1"/>
    <property type="molecule type" value="Genomic_DNA"/>
</dbReference>
<proteinExistence type="predicted"/>
<evidence type="ECO:0000313" key="1">
    <source>
        <dbReference type="EMBL" id="MBC1491919.1"/>
    </source>
</evidence>